<feature type="transmembrane region" description="Helical" evidence="11">
    <location>
        <begin position="225"/>
        <end position="242"/>
    </location>
</feature>
<dbReference type="AlphaFoldDB" id="A0AAD7DUB5"/>
<protein>
    <recommendedName>
        <fullName evidence="11">Alpha-1,3-glucosyltransferase</fullName>
        <ecNumber evidence="11">2.4.1.-</ecNumber>
    </recommendedName>
</protein>
<evidence type="ECO:0000256" key="11">
    <source>
        <dbReference type="RuleBase" id="RU363110"/>
    </source>
</evidence>
<sequence>MEVTDPTAKPVRRVASGSLKSPTSTDFQYSPPRRESWFRWDLESSEYDLLFLSTSIKLLLFPSYRSTDFEVHRNWLAITHSLPISKWYYDTTSEWTLDYPPFFAYFEKLLSIPASVIDPKIVDLNNLNYDAWSVIAYQRTTVIISELVLGAVLLKFIRGSVDPSTQRIISASLFLHPGFLIVDHIHFQYNGFMFGILLWSILMARNGNKLGSGILFAVLLNFKHIYMYLAPAYFIYLLRSFCISPSGKLEIKNFLSLANAVIAVFVVSFGPFIVMGQIPQVLSRLFPFTRGLNHAYWAPNVWALVTAADRVLLRYVSRTGADLAVNISGVASTSRGLVGDTVFAVLPNVKPVHTFTVTLAFQSIALTKLWFTPTYKSFLTALTLCGYASYLFGWHVHEKAILLVLVPLSLLAAERHAYFRTFIIASAAGVFSLFPLIFTPGESIVKVIYSCLWGLFVYVPLTRRVYEFPRSLSFVIIDTLEKIYLAGFPLLQVFVTLFPMLVAHRQVSAVVPADTCVSSLDFTCPEPDPHQAGVAAMEFLPLMLTSVYCALGLVWGFCRLMFVYLNEESTYQGPLSRI</sequence>
<evidence type="ECO:0000313" key="13">
    <source>
        <dbReference type="EMBL" id="KAJ7699967.1"/>
    </source>
</evidence>
<dbReference type="GO" id="GO:0005789">
    <property type="term" value="C:endoplasmic reticulum membrane"/>
    <property type="evidence" value="ECO:0007669"/>
    <property type="project" value="UniProtKB-SubCell"/>
</dbReference>
<keyword evidence="7 11" id="KW-0256">Endoplasmic reticulum</keyword>
<evidence type="ECO:0000256" key="9">
    <source>
        <dbReference type="ARBA" id="ARBA00023136"/>
    </source>
</evidence>
<feature type="transmembrane region" description="Helical" evidence="11">
    <location>
        <begin position="539"/>
        <end position="562"/>
    </location>
</feature>
<organism evidence="13 14">
    <name type="scientific">Mycena rosella</name>
    <name type="common">Pink bonnet</name>
    <name type="synonym">Agaricus rosellus</name>
    <dbReference type="NCBI Taxonomy" id="1033263"/>
    <lineage>
        <taxon>Eukaryota</taxon>
        <taxon>Fungi</taxon>
        <taxon>Dikarya</taxon>
        <taxon>Basidiomycota</taxon>
        <taxon>Agaricomycotina</taxon>
        <taxon>Agaricomycetes</taxon>
        <taxon>Agaricomycetidae</taxon>
        <taxon>Agaricales</taxon>
        <taxon>Marasmiineae</taxon>
        <taxon>Mycenaceae</taxon>
        <taxon>Mycena</taxon>
    </lineage>
</organism>
<evidence type="ECO:0000256" key="7">
    <source>
        <dbReference type="ARBA" id="ARBA00022824"/>
    </source>
</evidence>
<feature type="region of interest" description="Disordered" evidence="12">
    <location>
        <begin position="1"/>
        <end position="28"/>
    </location>
</feature>
<dbReference type="Pfam" id="PF03155">
    <property type="entry name" value="Alg6_Alg8"/>
    <property type="match status" value="1"/>
</dbReference>
<dbReference type="GO" id="GO:0006487">
    <property type="term" value="P:protein N-linked glycosylation"/>
    <property type="evidence" value="ECO:0007669"/>
    <property type="project" value="TreeGrafter"/>
</dbReference>
<gene>
    <name evidence="13" type="ORF">B0H17DRAFT_1047989</name>
</gene>
<comment type="similarity">
    <text evidence="3 11">Belongs to the ALG6/ALG8 glucosyltransferase family.</text>
</comment>
<reference evidence="13" key="1">
    <citation type="submission" date="2023-03" db="EMBL/GenBank/DDBJ databases">
        <title>Massive genome expansion in bonnet fungi (Mycena s.s.) driven by repeated elements and novel gene families across ecological guilds.</title>
        <authorList>
            <consortium name="Lawrence Berkeley National Laboratory"/>
            <person name="Harder C.B."/>
            <person name="Miyauchi S."/>
            <person name="Viragh M."/>
            <person name="Kuo A."/>
            <person name="Thoen E."/>
            <person name="Andreopoulos B."/>
            <person name="Lu D."/>
            <person name="Skrede I."/>
            <person name="Drula E."/>
            <person name="Henrissat B."/>
            <person name="Morin E."/>
            <person name="Kohler A."/>
            <person name="Barry K."/>
            <person name="LaButti K."/>
            <person name="Morin E."/>
            <person name="Salamov A."/>
            <person name="Lipzen A."/>
            <person name="Mereny Z."/>
            <person name="Hegedus B."/>
            <person name="Baldrian P."/>
            <person name="Stursova M."/>
            <person name="Weitz H."/>
            <person name="Taylor A."/>
            <person name="Grigoriev I.V."/>
            <person name="Nagy L.G."/>
            <person name="Martin F."/>
            <person name="Kauserud H."/>
        </authorList>
    </citation>
    <scope>NUCLEOTIDE SEQUENCE</scope>
    <source>
        <strain evidence="13">CBHHK067</strain>
    </source>
</reference>
<dbReference type="Proteomes" id="UP001221757">
    <property type="component" value="Unassembled WGS sequence"/>
</dbReference>
<evidence type="ECO:0000256" key="12">
    <source>
        <dbReference type="SAM" id="MobiDB-lite"/>
    </source>
</evidence>
<dbReference type="GO" id="GO:0042283">
    <property type="term" value="F:dolichyl pyrophosphate Glc1Man9GlcNAc2 alpha-1,3-glucosyltransferase activity"/>
    <property type="evidence" value="ECO:0007669"/>
    <property type="project" value="UniProtKB-EC"/>
</dbReference>
<keyword evidence="8 11" id="KW-1133">Transmembrane helix</keyword>
<evidence type="ECO:0000256" key="6">
    <source>
        <dbReference type="ARBA" id="ARBA00022692"/>
    </source>
</evidence>
<comment type="pathway">
    <text evidence="2 11">Protein modification; protein glycosylation.</text>
</comment>
<comment type="subcellular location">
    <subcellularLocation>
        <location evidence="1 11">Endoplasmic reticulum membrane</location>
        <topology evidence="1 11">Multi-pass membrane protein</topology>
    </subcellularLocation>
</comment>
<feature type="transmembrane region" description="Helical" evidence="11">
    <location>
        <begin position="483"/>
        <end position="502"/>
    </location>
</feature>
<feature type="transmembrane region" description="Helical" evidence="11">
    <location>
        <begin position="417"/>
        <end position="438"/>
    </location>
</feature>
<accession>A0AAD7DUB5</accession>
<dbReference type="EC" id="2.4.1.-" evidence="11"/>
<evidence type="ECO:0000256" key="2">
    <source>
        <dbReference type="ARBA" id="ARBA00004922"/>
    </source>
</evidence>
<dbReference type="PANTHER" id="PTHR12413">
    <property type="entry name" value="DOLICHYL GLYCOSYLTRANSFERASE"/>
    <property type="match status" value="1"/>
</dbReference>
<feature type="transmembrane region" description="Helical" evidence="11">
    <location>
        <begin position="187"/>
        <end position="205"/>
    </location>
</feature>
<evidence type="ECO:0000256" key="3">
    <source>
        <dbReference type="ARBA" id="ARBA00008715"/>
    </source>
</evidence>
<feature type="compositionally biased region" description="Polar residues" evidence="12">
    <location>
        <begin position="18"/>
        <end position="28"/>
    </location>
</feature>
<feature type="transmembrane region" description="Helical" evidence="11">
    <location>
        <begin position="254"/>
        <end position="274"/>
    </location>
</feature>
<dbReference type="InterPro" id="IPR004856">
    <property type="entry name" value="Glyco_trans_ALG6/ALG8"/>
</dbReference>
<keyword evidence="4 11" id="KW-0328">Glycosyltransferase</keyword>
<comment type="caution">
    <text evidence="13">The sequence shown here is derived from an EMBL/GenBank/DDBJ whole genome shotgun (WGS) entry which is preliminary data.</text>
</comment>
<keyword evidence="14" id="KW-1185">Reference proteome</keyword>
<keyword evidence="5 11" id="KW-0808">Transferase</keyword>
<keyword evidence="6 11" id="KW-0812">Transmembrane</keyword>
<evidence type="ECO:0000256" key="10">
    <source>
        <dbReference type="ARBA" id="ARBA00047346"/>
    </source>
</evidence>
<feature type="transmembrane region" description="Helical" evidence="11">
    <location>
        <begin position="377"/>
        <end position="396"/>
    </location>
</feature>
<evidence type="ECO:0000313" key="14">
    <source>
        <dbReference type="Proteomes" id="UP001221757"/>
    </source>
</evidence>
<keyword evidence="9 11" id="KW-0472">Membrane</keyword>
<dbReference type="PANTHER" id="PTHR12413:SF2">
    <property type="entry name" value="DOLICHYL PYROPHOSPHATE GLC1MAN9GLCNAC2 ALPHA-1,3-GLUCOSYLTRANSFERASE-RELATED"/>
    <property type="match status" value="1"/>
</dbReference>
<proteinExistence type="inferred from homology"/>
<name>A0AAD7DUB5_MYCRO</name>
<evidence type="ECO:0000256" key="4">
    <source>
        <dbReference type="ARBA" id="ARBA00022676"/>
    </source>
</evidence>
<dbReference type="EMBL" id="JARKIE010000021">
    <property type="protein sequence ID" value="KAJ7699967.1"/>
    <property type="molecule type" value="Genomic_DNA"/>
</dbReference>
<evidence type="ECO:0000256" key="5">
    <source>
        <dbReference type="ARBA" id="ARBA00022679"/>
    </source>
</evidence>
<feature type="transmembrane region" description="Helical" evidence="11">
    <location>
        <begin position="444"/>
        <end position="462"/>
    </location>
</feature>
<evidence type="ECO:0000256" key="1">
    <source>
        <dbReference type="ARBA" id="ARBA00004477"/>
    </source>
</evidence>
<comment type="catalytic activity">
    <reaction evidence="10">
        <text>an alpha-D-Glc-(1-&gt;3)-alpha-D-Man-(1-&gt;2)-alpha-D-Man-(1-&gt;2)-alpha-D-Man-(1-&gt;3)-[alpha-D-Man-(1-&gt;2)-alpha-D-Man-(1-&gt;3)-[alpha-D-Man-(1-&gt;2)-alpha-D-Man-(1-&gt;6)]-alpha-D-Man-(1-&gt;6)]-beta-D-Man-(1-&gt;4)-beta-D-GlcNAc-(1-&gt;4)-alpha-D-GlcNAc-diphospho-di-trans,poly-cis-dolichol + a di-trans,poly-cis-dolichyl beta-D-glucosyl phosphate = an alpha-D-Glc-(1-&gt;3)-alpha-D-Glc-(1-&gt;3)-alpha-D-Man-(1-&gt;2)-alpha-D-Man-(1-&gt;2)-alpha-D-Man-(1-&gt;3)-[alpha-D-Man-(1-&gt;2)-alpha-D-Man-(1-&gt;3)-[alpha-D-Man-(1-&gt;2)-alpha-D-Man-(1-&gt;6)]-alpha-D-Man-(1-&gt;6)]-beta-D-Man-(1-&gt;4)-beta-D-GlcNAc-(1-&gt;4)-alpha-D-GlcNAc-diphospho-di-trans,poly-cis-dolichol + a di-trans,poly-cis-dolichyl phosphate + H(+)</text>
        <dbReference type="Rhea" id="RHEA:31307"/>
        <dbReference type="Rhea" id="RHEA-COMP:19498"/>
        <dbReference type="Rhea" id="RHEA-COMP:19502"/>
        <dbReference type="Rhea" id="RHEA-COMP:19521"/>
        <dbReference type="Rhea" id="RHEA-COMP:19522"/>
        <dbReference type="ChEBI" id="CHEBI:15378"/>
        <dbReference type="ChEBI" id="CHEBI:57525"/>
        <dbReference type="ChEBI" id="CHEBI:57683"/>
        <dbReference type="ChEBI" id="CHEBI:132521"/>
        <dbReference type="ChEBI" id="CHEBI:132522"/>
        <dbReference type="EC" id="2.4.1.265"/>
    </reaction>
    <physiologicalReaction direction="left-to-right" evidence="10">
        <dbReference type="Rhea" id="RHEA:31308"/>
    </physiologicalReaction>
</comment>
<evidence type="ECO:0000256" key="8">
    <source>
        <dbReference type="ARBA" id="ARBA00022989"/>
    </source>
</evidence>